<dbReference type="EMBL" id="JAFBFC010000001">
    <property type="protein sequence ID" value="MBM7701527.1"/>
    <property type="molecule type" value="Genomic_DNA"/>
</dbReference>
<proteinExistence type="predicted"/>
<feature type="domain" description="Glycosyltransferase subfamily 4-like N-terminal" evidence="2">
    <location>
        <begin position="34"/>
        <end position="207"/>
    </location>
</feature>
<dbReference type="InterPro" id="IPR050194">
    <property type="entry name" value="Glycosyltransferase_grp1"/>
</dbReference>
<dbReference type="InterPro" id="IPR001296">
    <property type="entry name" value="Glyco_trans_1"/>
</dbReference>
<dbReference type="Pfam" id="PF00534">
    <property type="entry name" value="Glycos_transf_1"/>
    <property type="match status" value="1"/>
</dbReference>
<dbReference type="RefSeq" id="WP_205182899.1">
    <property type="nucleotide sequence ID" value="NZ_JAFBFC010000001.1"/>
</dbReference>
<evidence type="ECO:0000259" key="1">
    <source>
        <dbReference type="Pfam" id="PF00534"/>
    </source>
</evidence>
<evidence type="ECO:0000259" key="2">
    <source>
        <dbReference type="Pfam" id="PF13439"/>
    </source>
</evidence>
<dbReference type="InterPro" id="IPR028098">
    <property type="entry name" value="Glyco_trans_4-like_N"/>
</dbReference>
<keyword evidence="4" id="KW-1185">Reference proteome</keyword>
<comment type="caution">
    <text evidence="3">The sequence shown here is derived from an EMBL/GenBank/DDBJ whole genome shotgun (WGS) entry which is preliminary data.</text>
</comment>
<feature type="domain" description="Glycosyl transferase family 1" evidence="1">
    <location>
        <begin position="220"/>
        <end position="382"/>
    </location>
</feature>
<organism evidence="3 4">
    <name type="scientific">Priestia iocasae</name>
    <dbReference type="NCBI Taxonomy" id="2291674"/>
    <lineage>
        <taxon>Bacteria</taxon>
        <taxon>Bacillati</taxon>
        <taxon>Bacillota</taxon>
        <taxon>Bacilli</taxon>
        <taxon>Bacillales</taxon>
        <taxon>Bacillaceae</taxon>
        <taxon>Priestia</taxon>
    </lineage>
</organism>
<accession>A0ABS2QR57</accession>
<dbReference type="CDD" id="cd03801">
    <property type="entry name" value="GT4_PimA-like"/>
    <property type="match status" value="1"/>
</dbReference>
<gene>
    <name evidence="3" type="ORF">JOC83_000353</name>
</gene>
<dbReference type="Gene3D" id="3.40.50.2000">
    <property type="entry name" value="Glycogen Phosphorylase B"/>
    <property type="match status" value="2"/>
</dbReference>
<dbReference type="Proteomes" id="UP000809829">
    <property type="component" value="Unassembled WGS sequence"/>
</dbReference>
<sequence length="416" mass="46596">MKKEYENKMDRNGQSTSQPLCILMLSWEFPPHIIGGLARHVFDLSRAFARVGHDVHVITAFVEGLPVYERLYGVHVYRVKSLQPHHEDFLAWVSSLNIAMTQKVLKLSESLSFDLIHAHDWLVGASARALKKNINRPLITTIHATEHGRNNGIFTEMQRSIHDQEHSLIQDSEAIIVCSNYMKAEITRLFHVLEQKVSVFPNGIDVDMIVSHTRSLKIKDKFQIHPGPLVFSIGRIVYEKGFSVLIEATEQLVKTIPDIRIVIAGKGPLLHHYRANVIEKNLQQHVYFVGYITDEERNQLFHLCDVAVFPSLYEPFGIVALEGMVVGRPTIVSDTGGLSSIVTHEVTGLLCKPGDVSSLAQGLMRVLSDPLFSAMIGANAKKEVTGKFGWDEIASKTSELFKCKVSKNKAGKEEAN</sequence>
<dbReference type="PANTHER" id="PTHR45947:SF3">
    <property type="entry name" value="SULFOQUINOVOSYL TRANSFERASE SQD2"/>
    <property type="match status" value="1"/>
</dbReference>
<dbReference type="SUPFAM" id="SSF53756">
    <property type="entry name" value="UDP-Glycosyltransferase/glycogen phosphorylase"/>
    <property type="match status" value="1"/>
</dbReference>
<evidence type="ECO:0000313" key="4">
    <source>
        <dbReference type="Proteomes" id="UP000809829"/>
    </source>
</evidence>
<reference evidence="3 4" key="1">
    <citation type="submission" date="2021-01" db="EMBL/GenBank/DDBJ databases">
        <title>Genomic Encyclopedia of Type Strains, Phase IV (KMG-IV): sequencing the most valuable type-strain genomes for metagenomic binning, comparative biology and taxonomic classification.</title>
        <authorList>
            <person name="Goeker M."/>
        </authorList>
    </citation>
    <scope>NUCLEOTIDE SEQUENCE [LARGE SCALE GENOMIC DNA]</scope>
    <source>
        <strain evidence="3 4">DSM 104297</strain>
    </source>
</reference>
<name>A0ABS2QR57_9BACI</name>
<evidence type="ECO:0000313" key="3">
    <source>
        <dbReference type="EMBL" id="MBM7701527.1"/>
    </source>
</evidence>
<dbReference type="PANTHER" id="PTHR45947">
    <property type="entry name" value="SULFOQUINOVOSYL TRANSFERASE SQD2"/>
    <property type="match status" value="1"/>
</dbReference>
<protein>
    <submittedName>
        <fullName evidence="3">Glycosyltransferase involved in cell wall biosynthesis</fullName>
    </submittedName>
</protein>
<dbReference type="Pfam" id="PF13439">
    <property type="entry name" value="Glyco_transf_4"/>
    <property type="match status" value="1"/>
</dbReference>